<organism evidence="2">
    <name type="scientific">Melampsora larici-populina (strain 98AG31 / pathotype 3-4-7)</name>
    <name type="common">Poplar leaf rust fungus</name>
    <dbReference type="NCBI Taxonomy" id="747676"/>
    <lineage>
        <taxon>Eukaryota</taxon>
        <taxon>Fungi</taxon>
        <taxon>Dikarya</taxon>
        <taxon>Basidiomycota</taxon>
        <taxon>Pucciniomycotina</taxon>
        <taxon>Pucciniomycetes</taxon>
        <taxon>Pucciniales</taxon>
        <taxon>Melampsoraceae</taxon>
        <taxon>Melampsora</taxon>
    </lineage>
</organism>
<keyword evidence="2" id="KW-1185">Reference proteome</keyword>
<gene>
    <name evidence="1" type="ORF">MELLADRAFT_69551</name>
</gene>
<dbReference type="VEuPathDB" id="FungiDB:MELLADRAFT_69551"/>
<evidence type="ECO:0000313" key="2">
    <source>
        <dbReference type="Proteomes" id="UP000001072"/>
    </source>
</evidence>
<reference evidence="2" key="1">
    <citation type="journal article" date="2011" name="Proc. Natl. Acad. Sci. U.S.A.">
        <title>Obligate biotrophy features unraveled by the genomic analysis of rust fungi.</title>
        <authorList>
            <person name="Duplessis S."/>
            <person name="Cuomo C.A."/>
            <person name="Lin Y.-C."/>
            <person name="Aerts A."/>
            <person name="Tisserant E."/>
            <person name="Veneault-Fourrey C."/>
            <person name="Joly D.L."/>
            <person name="Hacquard S."/>
            <person name="Amselem J."/>
            <person name="Cantarel B.L."/>
            <person name="Chiu R."/>
            <person name="Coutinho P.M."/>
            <person name="Feau N."/>
            <person name="Field M."/>
            <person name="Frey P."/>
            <person name="Gelhaye E."/>
            <person name="Goldberg J."/>
            <person name="Grabherr M.G."/>
            <person name="Kodira C.D."/>
            <person name="Kohler A."/>
            <person name="Kuees U."/>
            <person name="Lindquist E.A."/>
            <person name="Lucas S.M."/>
            <person name="Mago R."/>
            <person name="Mauceli E."/>
            <person name="Morin E."/>
            <person name="Murat C."/>
            <person name="Pangilinan J.L."/>
            <person name="Park R."/>
            <person name="Pearson M."/>
            <person name="Quesneville H."/>
            <person name="Rouhier N."/>
            <person name="Sakthikumar S."/>
            <person name="Salamov A.A."/>
            <person name="Schmutz J."/>
            <person name="Selles B."/>
            <person name="Shapiro H."/>
            <person name="Tanguay P."/>
            <person name="Tuskan G.A."/>
            <person name="Henrissat B."/>
            <person name="Van de Peer Y."/>
            <person name="Rouze P."/>
            <person name="Ellis J.G."/>
            <person name="Dodds P.N."/>
            <person name="Schein J.E."/>
            <person name="Zhong S."/>
            <person name="Hamelin R.C."/>
            <person name="Grigoriev I.V."/>
            <person name="Szabo L.J."/>
            <person name="Martin F."/>
        </authorList>
    </citation>
    <scope>NUCLEOTIDE SEQUENCE [LARGE SCALE GENOMIC DNA]</scope>
    <source>
        <strain evidence="2">98AG31 / pathotype 3-4-7</strain>
    </source>
</reference>
<dbReference type="RefSeq" id="XP_007418587.1">
    <property type="nucleotide sequence ID" value="XM_007418525.1"/>
</dbReference>
<dbReference type="HOGENOM" id="CLU_2171629_0_0_1"/>
<name>F4SB53_MELLP</name>
<dbReference type="OrthoDB" id="10474425at2759"/>
<protein>
    <submittedName>
        <fullName evidence="1">Uncharacterized protein</fullName>
    </submittedName>
</protein>
<dbReference type="EMBL" id="GL883184">
    <property type="protein sequence ID" value="EGF98134.1"/>
    <property type="molecule type" value="Genomic_DNA"/>
</dbReference>
<dbReference type="GeneID" id="18931263"/>
<dbReference type="InParanoid" id="F4SB53"/>
<proteinExistence type="predicted"/>
<dbReference type="KEGG" id="mlr:MELLADRAFT_69551"/>
<sequence>MGICINVLQTAVGIDSGKALRCLSAKWGEKDKAEKETHKQVKNNTTDANAALDKVNPNLEDELTGLDFGTHALHKILQPSTNFLSNAWCFKKLKTTAEHLLDKTLAKVIH</sequence>
<accession>F4SB53</accession>
<dbReference type="AlphaFoldDB" id="F4SB53"/>
<evidence type="ECO:0000313" key="1">
    <source>
        <dbReference type="EMBL" id="EGF98134.1"/>
    </source>
</evidence>
<dbReference type="Proteomes" id="UP000001072">
    <property type="component" value="Unassembled WGS sequence"/>
</dbReference>